<keyword evidence="1" id="KW-0812">Transmembrane</keyword>
<protein>
    <submittedName>
        <fullName evidence="2">Uncharacterized protein</fullName>
    </submittedName>
</protein>
<keyword evidence="1" id="KW-1133">Transmembrane helix</keyword>
<accession>A0A6N8TF80</accession>
<evidence type="ECO:0000313" key="2">
    <source>
        <dbReference type="EMBL" id="MXO01927.1"/>
    </source>
</evidence>
<feature type="transmembrane region" description="Helical" evidence="1">
    <location>
        <begin position="20"/>
        <end position="38"/>
    </location>
</feature>
<dbReference type="OrthoDB" id="9871009at2"/>
<proteinExistence type="predicted"/>
<evidence type="ECO:0000256" key="1">
    <source>
        <dbReference type="SAM" id="Phobius"/>
    </source>
</evidence>
<dbReference type="RefSeq" id="WP_156031939.1">
    <property type="nucleotide sequence ID" value="NZ_CP086613.1"/>
</dbReference>
<comment type="caution">
    <text evidence="2">The sequence shown here is derived from an EMBL/GenBank/DDBJ whole genome shotgun (WGS) entry which is preliminary data.</text>
</comment>
<sequence>MTDPSDIRQRARMIRRKNRIMLFVLLGFVVSVIAYSAFHIRSEMNMSTPAAGAAETGK</sequence>
<dbReference type="EMBL" id="WUML01000015">
    <property type="protein sequence ID" value="MXO01927.1"/>
    <property type="molecule type" value="Genomic_DNA"/>
</dbReference>
<name>A0A6N8TF80_SHIZO</name>
<dbReference type="AlphaFoldDB" id="A0A6N8TF80"/>
<gene>
    <name evidence="2" type="ORF">GR156_16525</name>
</gene>
<evidence type="ECO:0000313" key="3">
    <source>
        <dbReference type="Proteomes" id="UP000440304"/>
    </source>
</evidence>
<dbReference type="Proteomes" id="UP000440304">
    <property type="component" value="Unassembled WGS sequence"/>
</dbReference>
<keyword evidence="1" id="KW-0472">Membrane</keyword>
<reference evidence="2 3" key="1">
    <citation type="submission" date="2019-12" db="EMBL/GenBank/DDBJ databases">
        <title>Shinella granuli gen. nov., sp. nov., and proposal of the reclassification of Zoogloea ramigera ATCC 19623 as Shinella zoogloeoides sp. nov.</title>
        <authorList>
            <person name="Gao J."/>
        </authorList>
    </citation>
    <scope>NUCLEOTIDE SEQUENCE [LARGE SCALE GENOMIC DNA]</scope>
    <source>
        <strain evidence="2 3">DSM 287</strain>
    </source>
</reference>
<organism evidence="2 3">
    <name type="scientific">Shinella zoogloeoides</name>
    <name type="common">Crabtreella saccharophila</name>
    <dbReference type="NCBI Taxonomy" id="352475"/>
    <lineage>
        <taxon>Bacteria</taxon>
        <taxon>Pseudomonadati</taxon>
        <taxon>Pseudomonadota</taxon>
        <taxon>Alphaproteobacteria</taxon>
        <taxon>Hyphomicrobiales</taxon>
        <taxon>Rhizobiaceae</taxon>
        <taxon>Shinella</taxon>
    </lineage>
</organism>